<feature type="region of interest" description="Disordered" evidence="9">
    <location>
        <begin position="366"/>
        <end position="385"/>
    </location>
</feature>
<feature type="domain" description="Aminomethyltransferase C-terminal" evidence="11">
    <location>
        <begin position="284"/>
        <end position="362"/>
    </location>
</feature>
<accession>A0A948RTM9</accession>
<evidence type="ECO:0000313" key="13">
    <source>
        <dbReference type="Proteomes" id="UP000777784"/>
    </source>
</evidence>
<gene>
    <name evidence="7 12" type="primary">gcvT</name>
    <name evidence="12" type="ORF">KJ970_05350</name>
</gene>
<dbReference type="SUPFAM" id="SSF103025">
    <property type="entry name" value="Folate-binding domain"/>
    <property type="match status" value="1"/>
</dbReference>
<dbReference type="GO" id="GO:0005960">
    <property type="term" value="C:glycine cleavage complex"/>
    <property type="evidence" value="ECO:0007669"/>
    <property type="project" value="InterPro"/>
</dbReference>
<dbReference type="AlphaFoldDB" id="A0A948RTM9"/>
<name>A0A948RTM9_UNCEI</name>
<dbReference type="FunFam" id="4.10.1250.10:FF:000001">
    <property type="entry name" value="Aminomethyltransferase"/>
    <property type="match status" value="1"/>
</dbReference>
<comment type="similarity">
    <text evidence="1 7">Belongs to the GcvT family.</text>
</comment>
<keyword evidence="4 7" id="KW-0808">Transferase</keyword>
<dbReference type="Gene3D" id="3.30.1360.120">
    <property type="entry name" value="Probable tRNA modification gtpase trme, domain 1"/>
    <property type="match status" value="1"/>
</dbReference>
<dbReference type="GO" id="GO:0019464">
    <property type="term" value="P:glycine decarboxylation via glycine cleavage system"/>
    <property type="evidence" value="ECO:0007669"/>
    <property type="project" value="UniProtKB-UniRule"/>
</dbReference>
<dbReference type="InterPro" id="IPR013977">
    <property type="entry name" value="GcvT_C"/>
</dbReference>
<evidence type="ECO:0000259" key="11">
    <source>
        <dbReference type="Pfam" id="PF08669"/>
    </source>
</evidence>
<organism evidence="12 13">
    <name type="scientific">Eiseniibacteriota bacterium</name>
    <dbReference type="NCBI Taxonomy" id="2212470"/>
    <lineage>
        <taxon>Bacteria</taxon>
        <taxon>Candidatus Eiseniibacteriota</taxon>
    </lineage>
</organism>
<dbReference type="InterPro" id="IPR028896">
    <property type="entry name" value="GcvT/YgfZ/DmdA"/>
</dbReference>
<dbReference type="EMBL" id="JAHJDP010000028">
    <property type="protein sequence ID" value="MBU2690336.1"/>
    <property type="molecule type" value="Genomic_DNA"/>
</dbReference>
<dbReference type="Gene3D" id="3.30.70.1400">
    <property type="entry name" value="Aminomethyltransferase beta-barrel domains"/>
    <property type="match status" value="1"/>
</dbReference>
<dbReference type="GO" id="GO:0004047">
    <property type="term" value="F:aminomethyltransferase activity"/>
    <property type="evidence" value="ECO:0007669"/>
    <property type="project" value="UniProtKB-UniRule"/>
</dbReference>
<dbReference type="EC" id="2.1.2.10" evidence="2 7"/>
<dbReference type="SUPFAM" id="SSF101790">
    <property type="entry name" value="Aminomethyltransferase beta-barrel domain"/>
    <property type="match status" value="1"/>
</dbReference>
<dbReference type="NCBIfam" id="TIGR00528">
    <property type="entry name" value="gcvT"/>
    <property type="match status" value="1"/>
</dbReference>
<dbReference type="InterPro" id="IPR029043">
    <property type="entry name" value="GcvT/YgfZ_C"/>
</dbReference>
<evidence type="ECO:0000313" key="12">
    <source>
        <dbReference type="EMBL" id="MBU2690336.1"/>
    </source>
</evidence>
<comment type="catalytic activity">
    <reaction evidence="6 7">
        <text>N(6)-[(R)-S(8)-aminomethyldihydrolipoyl]-L-lysyl-[protein] + (6S)-5,6,7,8-tetrahydrofolate = N(6)-[(R)-dihydrolipoyl]-L-lysyl-[protein] + (6R)-5,10-methylene-5,6,7,8-tetrahydrofolate + NH4(+)</text>
        <dbReference type="Rhea" id="RHEA:16945"/>
        <dbReference type="Rhea" id="RHEA-COMP:10475"/>
        <dbReference type="Rhea" id="RHEA-COMP:10492"/>
        <dbReference type="ChEBI" id="CHEBI:15636"/>
        <dbReference type="ChEBI" id="CHEBI:28938"/>
        <dbReference type="ChEBI" id="CHEBI:57453"/>
        <dbReference type="ChEBI" id="CHEBI:83100"/>
        <dbReference type="ChEBI" id="CHEBI:83143"/>
        <dbReference type="EC" id="2.1.2.10"/>
    </reaction>
</comment>
<feature type="binding site" evidence="8">
    <location>
        <position position="198"/>
    </location>
    <ligand>
        <name>substrate</name>
    </ligand>
</feature>
<dbReference type="InterPro" id="IPR006222">
    <property type="entry name" value="GCVT_N"/>
</dbReference>
<evidence type="ECO:0000256" key="7">
    <source>
        <dbReference type="HAMAP-Rule" id="MF_00259"/>
    </source>
</evidence>
<dbReference type="Gene3D" id="2.40.30.110">
    <property type="entry name" value="Aminomethyltransferase beta-barrel domains"/>
    <property type="match status" value="1"/>
</dbReference>
<dbReference type="PANTHER" id="PTHR43757">
    <property type="entry name" value="AMINOMETHYLTRANSFERASE"/>
    <property type="match status" value="1"/>
</dbReference>
<evidence type="ECO:0000256" key="4">
    <source>
        <dbReference type="ARBA" id="ARBA00022679"/>
    </source>
</evidence>
<proteinExistence type="inferred from homology"/>
<evidence type="ECO:0000256" key="9">
    <source>
        <dbReference type="SAM" id="MobiDB-lite"/>
    </source>
</evidence>
<protein>
    <recommendedName>
        <fullName evidence="2 7">Aminomethyltransferase</fullName>
        <ecNumber evidence="2 7">2.1.2.10</ecNumber>
    </recommendedName>
    <alternativeName>
        <fullName evidence="5 7">Glycine cleavage system T protein</fullName>
    </alternativeName>
</protein>
<evidence type="ECO:0000259" key="10">
    <source>
        <dbReference type="Pfam" id="PF01571"/>
    </source>
</evidence>
<dbReference type="Pfam" id="PF01571">
    <property type="entry name" value="GCV_T"/>
    <property type="match status" value="1"/>
</dbReference>
<dbReference type="InterPro" id="IPR027266">
    <property type="entry name" value="TrmE/GcvT-like"/>
</dbReference>
<comment type="subunit">
    <text evidence="7">The glycine cleavage system is composed of four proteins: P, T, L and H.</text>
</comment>
<sequence>MNLAKKTPLHEFHTRRQAKLVPFAGWEMPLSYQNGILAEHKFVRLQAGLFDVSHMGRLRIEGAGAVDFTNRIIANNAAKLDPDQLLYSCVCNPAGGVLDDVTVYRQAEGFLMVVNAVNLERIREWLKEQAPPDVILREETEEVGQIALQGPAAASILEKLAGEKIAEGLGYYRHTAWKWRGVDVLVSRNGYTGEDGFEIYLPSAETRGLWDALLESGQPAGLRPIGLGARDTLRMEMAYCLYGHELDLDISPLEAGLAWTVKMSKGDFIGREALQRQKEEGIPRKLIGLTLSSRNLPRSGDALYAGDRLIGKVTSGGISPSLGIPIALGLVEPSSAAVGEKIEVEGRRGRLEARIVERPFYKNGTARVPKAPLRSKNPAKGSETV</sequence>
<dbReference type="InterPro" id="IPR006223">
    <property type="entry name" value="GcvT"/>
</dbReference>
<evidence type="ECO:0000256" key="5">
    <source>
        <dbReference type="ARBA" id="ARBA00031395"/>
    </source>
</evidence>
<keyword evidence="3 7" id="KW-0032">Aminotransferase</keyword>
<dbReference type="Gene3D" id="4.10.1250.10">
    <property type="entry name" value="Aminomethyltransferase fragment"/>
    <property type="match status" value="1"/>
</dbReference>
<evidence type="ECO:0000256" key="8">
    <source>
        <dbReference type="PIRSR" id="PIRSR006487-1"/>
    </source>
</evidence>
<reference evidence="12" key="1">
    <citation type="submission" date="2021-05" db="EMBL/GenBank/DDBJ databases">
        <title>Energy efficiency and biological interactions define the core microbiome of deep oligotrophic groundwater.</title>
        <authorList>
            <person name="Mehrshad M."/>
            <person name="Lopez-Fernandez M."/>
            <person name="Bell E."/>
            <person name="Bernier-Latmani R."/>
            <person name="Bertilsson S."/>
            <person name="Dopson M."/>
        </authorList>
    </citation>
    <scope>NUCLEOTIDE SEQUENCE</scope>
    <source>
        <strain evidence="12">Modern_marine.mb.64</strain>
    </source>
</reference>
<dbReference type="Pfam" id="PF08669">
    <property type="entry name" value="GCV_T_C"/>
    <property type="match status" value="1"/>
</dbReference>
<dbReference type="PANTHER" id="PTHR43757:SF2">
    <property type="entry name" value="AMINOMETHYLTRANSFERASE, MITOCHONDRIAL"/>
    <property type="match status" value="1"/>
</dbReference>
<dbReference type="Proteomes" id="UP000777784">
    <property type="component" value="Unassembled WGS sequence"/>
</dbReference>
<comment type="function">
    <text evidence="7">The glycine cleavage system catalyzes the degradation of glycine.</text>
</comment>
<evidence type="ECO:0000256" key="6">
    <source>
        <dbReference type="ARBA" id="ARBA00047665"/>
    </source>
</evidence>
<feature type="domain" description="GCVT N-terminal" evidence="10">
    <location>
        <begin position="9"/>
        <end position="265"/>
    </location>
</feature>
<dbReference type="GO" id="GO:0008483">
    <property type="term" value="F:transaminase activity"/>
    <property type="evidence" value="ECO:0007669"/>
    <property type="project" value="UniProtKB-KW"/>
</dbReference>
<dbReference type="PIRSF" id="PIRSF006487">
    <property type="entry name" value="GcvT"/>
    <property type="match status" value="1"/>
</dbReference>
<evidence type="ECO:0000256" key="1">
    <source>
        <dbReference type="ARBA" id="ARBA00008609"/>
    </source>
</evidence>
<comment type="caution">
    <text evidence="12">The sequence shown here is derived from an EMBL/GenBank/DDBJ whole genome shotgun (WGS) entry which is preliminary data.</text>
</comment>
<evidence type="ECO:0000256" key="2">
    <source>
        <dbReference type="ARBA" id="ARBA00012616"/>
    </source>
</evidence>
<evidence type="ECO:0000256" key="3">
    <source>
        <dbReference type="ARBA" id="ARBA00022576"/>
    </source>
</evidence>
<dbReference type="HAMAP" id="MF_00259">
    <property type="entry name" value="GcvT"/>
    <property type="match status" value="1"/>
</dbReference>
<dbReference type="NCBIfam" id="NF001567">
    <property type="entry name" value="PRK00389.1"/>
    <property type="match status" value="1"/>
</dbReference>
<dbReference type="InterPro" id="IPR022903">
    <property type="entry name" value="GcvT_bac"/>
</dbReference>